<accession>A0ABD1DUR9</accession>
<feature type="compositionally biased region" description="Low complexity" evidence="1">
    <location>
        <begin position="103"/>
        <end position="117"/>
    </location>
</feature>
<feature type="region of interest" description="Disordered" evidence="1">
    <location>
        <begin position="1"/>
        <end position="21"/>
    </location>
</feature>
<feature type="region of interest" description="Disordered" evidence="1">
    <location>
        <begin position="140"/>
        <end position="163"/>
    </location>
</feature>
<protein>
    <submittedName>
        <fullName evidence="2">Uncharacterized protein</fullName>
    </submittedName>
</protein>
<proteinExistence type="predicted"/>
<comment type="caution">
    <text evidence="2">The sequence shown here is derived from an EMBL/GenBank/DDBJ whole genome shotgun (WGS) entry which is preliminary data.</text>
</comment>
<dbReference type="AlphaFoldDB" id="A0ABD1DUR9"/>
<dbReference type="PANTHER" id="PTHR37686:SF1">
    <property type="entry name" value="LD36006P"/>
    <property type="match status" value="1"/>
</dbReference>
<evidence type="ECO:0000313" key="2">
    <source>
        <dbReference type="EMBL" id="KAL1402890.1"/>
    </source>
</evidence>
<dbReference type="PANTHER" id="PTHR37686">
    <property type="entry name" value="LD36006P"/>
    <property type="match status" value="1"/>
</dbReference>
<name>A0ABD1DUR9_CULPP</name>
<evidence type="ECO:0000256" key="1">
    <source>
        <dbReference type="SAM" id="MobiDB-lite"/>
    </source>
</evidence>
<feature type="region of interest" description="Disordered" evidence="1">
    <location>
        <begin position="80"/>
        <end position="120"/>
    </location>
</feature>
<dbReference type="Pfam" id="PF25228">
    <property type="entry name" value="Lips"/>
    <property type="match status" value="1"/>
</dbReference>
<organism evidence="2 3">
    <name type="scientific">Culex pipiens pipiens</name>
    <name type="common">Northern house mosquito</name>
    <dbReference type="NCBI Taxonomy" id="38569"/>
    <lineage>
        <taxon>Eukaryota</taxon>
        <taxon>Metazoa</taxon>
        <taxon>Ecdysozoa</taxon>
        <taxon>Arthropoda</taxon>
        <taxon>Hexapoda</taxon>
        <taxon>Insecta</taxon>
        <taxon>Pterygota</taxon>
        <taxon>Neoptera</taxon>
        <taxon>Endopterygota</taxon>
        <taxon>Diptera</taxon>
        <taxon>Nematocera</taxon>
        <taxon>Culicoidea</taxon>
        <taxon>Culicidae</taxon>
        <taxon>Culicinae</taxon>
        <taxon>Culicini</taxon>
        <taxon>Culex</taxon>
        <taxon>Culex</taxon>
    </lineage>
</organism>
<dbReference type="EMBL" id="JBEHCU010002349">
    <property type="protein sequence ID" value="KAL1402890.1"/>
    <property type="molecule type" value="Genomic_DNA"/>
</dbReference>
<feature type="compositionally biased region" description="Gly residues" evidence="1">
    <location>
        <begin position="80"/>
        <end position="98"/>
    </location>
</feature>
<dbReference type="InterPro" id="IPR057435">
    <property type="entry name" value="Lips"/>
</dbReference>
<evidence type="ECO:0000313" key="3">
    <source>
        <dbReference type="Proteomes" id="UP001562425"/>
    </source>
</evidence>
<sequence>MVEPGDTATLSMATPAAPLVRPNTLLPPEKEPVHFQINLIGAPPEVEQLIEHIKGVAEQFLYHWKTFPINLPTPLSVSPGGGVGNGGGGGNSGGGTGGMLIASGNNNNNNNSTASSNRKSRPINLRDLFIAPPFDELDAVAADGSGEPRLLNNNQLRSLRERG</sequence>
<reference evidence="2 3" key="1">
    <citation type="submission" date="2024-05" db="EMBL/GenBank/DDBJ databases">
        <title>Culex pipiens pipiens assembly and annotation.</title>
        <authorList>
            <person name="Alout H."/>
            <person name="Durand T."/>
        </authorList>
    </citation>
    <scope>NUCLEOTIDE SEQUENCE [LARGE SCALE GENOMIC DNA]</scope>
    <source>
        <strain evidence="2">HA-2024</strain>
        <tissue evidence="2">Whole body</tissue>
    </source>
</reference>
<gene>
    <name evidence="2" type="ORF">pipiens_019601</name>
</gene>
<keyword evidence="3" id="KW-1185">Reference proteome</keyword>
<dbReference type="Proteomes" id="UP001562425">
    <property type="component" value="Unassembled WGS sequence"/>
</dbReference>